<dbReference type="FunFam" id="2.60.120.920:FF:000004">
    <property type="entry name" value="Butyrophilin subfamily 1 member A1"/>
    <property type="match status" value="1"/>
</dbReference>
<evidence type="ECO:0000256" key="1">
    <source>
        <dbReference type="ARBA" id="ARBA00004245"/>
    </source>
</evidence>
<evidence type="ECO:0000256" key="5">
    <source>
        <dbReference type="ARBA" id="ARBA00022771"/>
    </source>
</evidence>
<dbReference type="EMBL" id="RHFK02000016">
    <property type="protein sequence ID" value="TWW63345.1"/>
    <property type="molecule type" value="Genomic_DNA"/>
</dbReference>
<dbReference type="SMART" id="SM00060">
    <property type="entry name" value="FN3"/>
    <property type="match status" value="23"/>
</dbReference>
<dbReference type="InterPro" id="IPR013083">
    <property type="entry name" value="Znf_RING/FYVE/PHD"/>
</dbReference>
<dbReference type="CDD" id="cd00063">
    <property type="entry name" value="FN3"/>
    <property type="match status" value="1"/>
</dbReference>
<dbReference type="PROSITE" id="PS50853">
    <property type="entry name" value="FN3"/>
    <property type="match status" value="2"/>
</dbReference>
<dbReference type="SUPFAM" id="SSF56436">
    <property type="entry name" value="C-type lectin-like"/>
    <property type="match status" value="1"/>
</dbReference>
<dbReference type="InterPro" id="IPR003879">
    <property type="entry name" value="Butyrophylin_SPRY"/>
</dbReference>
<evidence type="ECO:0000259" key="17">
    <source>
        <dbReference type="PROSITE" id="PS50853"/>
    </source>
</evidence>
<dbReference type="Gene3D" id="3.30.40.10">
    <property type="entry name" value="Zinc/RING finger domain, C3HC4 (zinc finger)"/>
    <property type="match status" value="1"/>
</dbReference>
<keyword evidence="4" id="KW-0677">Repeat</keyword>
<dbReference type="SMART" id="SM00336">
    <property type="entry name" value="BBOX"/>
    <property type="match status" value="1"/>
</dbReference>
<evidence type="ECO:0000256" key="4">
    <source>
        <dbReference type="ARBA" id="ARBA00022737"/>
    </source>
</evidence>
<proteinExistence type="predicted"/>
<keyword evidence="8" id="KW-1015">Disulfide bond</keyword>
<dbReference type="PROSITE" id="PS50089">
    <property type="entry name" value="ZF_RING_2"/>
    <property type="match status" value="1"/>
</dbReference>
<dbReference type="InterPro" id="IPR043136">
    <property type="entry name" value="B30.2/SPRY_sf"/>
</dbReference>
<dbReference type="CDD" id="cd13733">
    <property type="entry name" value="SPRY_PRY_C-I_1"/>
    <property type="match status" value="1"/>
</dbReference>
<feature type="domain" description="C-type lectin" evidence="13">
    <location>
        <begin position="74"/>
        <end position="197"/>
    </location>
</feature>
<dbReference type="InterPro" id="IPR001304">
    <property type="entry name" value="C-type_lectin-like"/>
</dbReference>
<evidence type="ECO:0000256" key="3">
    <source>
        <dbReference type="ARBA" id="ARBA00022723"/>
    </source>
</evidence>
<dbReference type="PROSITE" id="PS00518">
    <property type="entry name" value="ZF_RING_1"/>
    <property type="match status" value="1"/>
</dbReference>
<evidence type="ECO:0000256" key="6">
    <source>
        <dbReference type="ARBA" id="ARBA00022833"/>
    </source>
</evidence>
<dbReference type="InterPro" id="IPR016186">
    <property type="entry name" value="C-type_lectin-like/link_sf"/>
</dbReference>
<dbReference type="CDD" id="cd19769">
    <property type="entry name" value="Bbox2_TRIM16-like"/>
    <property type="match status" value="1"/>
</dbReference>
<comment type="caution">
    <text evidence="18">The sequence shown here is derived from an EMBL/GenBank/DDBJ whole genome shotgun (WGS) entry which is preliminary data.</text>
</comment>
<dbReference type="Pfam" id="PF00622">
    <property type="entry name" value="SPRY"/>
    <property type="match status" value="1"/>
</dbReference>
<keyword evidence="6" id="KW-0862">Zinc</keyword>
<evidence type="ECO:0000259" key="15">
    <source>
        <dbReference type="PROSITE" id="PS50119"/>
    </source>
</evidence>
<dbReference type="Pfam" id="PF00643">
    <property type="entry name" value="zf-B_box"/>
    <property type="match status" value="1"/>
</dbReference>
<feature type="region of interest" description="Disordered" evidence="12">
    <location>
        <begin position="1"/>
        <end position="66"/>
    </location>
</feature>
<evidence type="ECO:0000256" key="9">
    <source>
        <dbReference type="ARBA" id="ARBA00023212"/>
    </source>
</evidence>
<keyword evidence="2" id="KW-0963">Cytoplasm</keyword>
<dbReference type="InterPro" id="IPR013320">
    <property type="entry name" value="ConA-like_dom_sf"/>
</dbReference>
<dbReference type="PANTHER" id="PTHR46708">
    <property type="entry name" value="TENASCIN"/>
    <property type="match status" value="1"/>
</dbReference>
<dbReference type="PROSITE" id="PS50188">
    <property type="entry name" value="B302_SPRY"/>
    <property type="match status" value="1"/>
</dbReference>
<dbReference type="SUPFAM" id="SSF57850">
    <property type="entry name" value="RING/U-box"/>
    <property type="match status" value="1"/>
</dbReference>
<evidence type="ECO:0000313" key="18">
    <source>
        <dbReference type="EMBL" id="TWW63345.1"/>
    </source>
</evidence>
<dbReference type="InterPro" id="IPR013783">
    <property type="entry name" value="Ig-like_fold"/>
</dbReference>
<name>A0A5C6N896_9TELE</name>
<gene>
    <name evidence="18" type="ORF">D4764_03G0003530</name>
</gene>
<dbReference type="SMART" id="SM00184">
    <property type="entry name" value="RING"/>
    <property type="match status" value="1"/>
</dbReference>
<feature type="coiled-coil region" evidence="11">
    <location>
        <begin position="2405"/>
        <end position="2454"/>
    </location>
</feature>
<dbReference type="InterPro" id="IPR017907">
    <property type="entry name" value="Znf_RING_CS"/>
</dbReference>
<feature type="domain" description="B box-type" evidence="15">
    <location>
        <begin position="2304"/>
        <end position="2344"/>
    </location>
</feature>
<evidence type="ECO:0000256" key="11">
    <source>
        <dbReference type="SAM" id="Coils"/>
    </source>
</evidence>
<feature type="domain" description="RING-type" evidence="14">
    <location>
        <begin position="2178"/>
        <end position="2217"/>
    </location>
</feature>
<dbReference type="InterPro" id="IPR001841">
    <property type="entry name" value="Znf_RING"/>
</dbReference>
<dbReference type="InterPro" id="IPR036116">
    <property type="entry name" value="FN3_sf"/>
</dbReference>
<dbReference type="Pfam" id="PF00059">
    <property type="entry name" value="Lectin_C"/>
    <property type="match status" value="1"/>
</dbReference>
<dbReference type="SUPFAM" id="SSF49899">
    <property type="entry name" value="Concanavalin A-like lectins/glucanases"/>
    <property type="match status" value="1"/>
</dbReference>
<evidence type="ECO:0000256" key="12">
    <source>
        <dbReference type="SAM" id="MobiDB-lite"/>
    </source>
</evidence>
<dbReference type="Proteomes" id="UP000324091">
    <property type="component" value="Chromosome 3"/>
</dbReference>
<dbReference type="PRINTS" id="PR01407">
    <property type="entry name" value="BUTYPHLNCDUF"/>
</dbReference>
<dbReference type="PROSITE" id="PS50119">
    <property type="entry name" value="ZF_BBOX"/>
    <property type="match status" value="1"/>
</dbReference>
<evidence type="ECO:0000259" key="16">
    <source>
        <dbReference type="PROSITE" id="PS50188"/>
    </source>
</evidence>
<keyword evidence="5 10" id="KW-0863">Zinc-finger</keyword>
<feature type="domain" description="Fibronectin type-III" evidence="17">
    <location>
        <begin position="616"/>
        <end position="704"/>
    </location>
</feature>
<dbReference type="InterPro" id="IPR058030">
    <property type="entry name" value="TRIM8/14/16/25/29/45/65_CC"/>
</dbReference>
<keyword evidence="7 11" id="KW-0175">Coiled coil</keyword>
<dbReference type="PANTHER" id="PTHR46708:SF2">
    <property type="entry name" value="FIBRONECTIN TYPE-III DOMAIN-CONTAINING PROTEIN"/>
    <property type="match status" value="1"/>
</dbReference>
<comment type="subcellular location">
    <subcellularLocation>
        <location evidence="1">Cytoplasm</location>
        <location evidence="1">Cytoskeleton</location>
    </subcellularLocation>
</comment>
<feature type="domain" description="Fibronectin type-III" evidence="17">
    <location>
        <begin position="202"/>
        <end position="288"/>
    </location>
</feature>
<evidence type="ECO:0000313" key="19">
    <source>
        <dbReference type="Proteomes" id="UP000324091"/>
    </source>
</evidence>
<dbReference type="InterPro" id="IPR000315">
    <property type="entry name" value="Znf_B-box"/>
</dbReference>
<dbReference type="InterPro" id="IPR018378">
    <property type="entry name" value="C-type_lectin_CS"/>
</dbReference>
<dbReference type="PROSITE" id="PS00615">
    <property type="entry name" value="C_TYPE_LECTIN_1"/>
    <property type="match status" value="1"/>
</dbReference>
<dbReference type="Pfam" id="PF00097">
    <property type="entry name" value="zf-C3HC4"/>
    <property type="match status" value="1"/>
</dbReference>
<dbReference type="Gene3D" id="2.60.120.920">
    <property type="match status" value="1"/>
</dbReference>
<dbReference type="SMART" id="SM00589">
    <property type="entry name" value="PRY"/>
    <property type="match status" value="1"/>
</dbReference>
<dbReference type="GO" id="GO:0005856">
    <property type="term" value="C:cytoskeleton"/>
    <property type="evidence" value="ECO:0007669"/>
    <property type="project" value="UniProtKB-SubCell"/>
</dbReference>
<dbReference type="InterPro" id="IPR018957">
    <property type="entry name" value="Znf_C3HC4_RING-type"/>
</dbReference>
<dbReference type="InterPro" id="IPR003961">
    <property type="entry name" value="FN3_dom"/>
</dbReference>
<keyword evidence="9" id="KW-0206">Cytoskeleton</keyword>
<dbReference type="CDD" id="cd19802">
    <property type="entry name" value="Bbox1_TRIM8-like"/>
    <property type="match status" value="1"/>
</dbReference>
<evidence type="ECO:0000256" key="2">
    <source>
        <dbReference type="ARBA" id="ARBA00022490"/>
    </source>
</evidence>
<dbReference type="SMART" id="SM00034">
    <property type="entry name" value="CLECT"/>
    <property type="match status" value="1"/>
</dbReference>
<dbReference type="InterPro" id="IPR050991">
    <property type="entry name" value="ECM_Regulatory_Proteins"/>
</dbReference>
<dbReference type="Gene3D" id="3.30.160.60">
    <property type="entry name" value="Classic Zinc Finger"/>
    <property type="match status" value="1"/>
</dbReference>
<dbReference type="InterPro" id="IPR006574">
    <property type="entry name" value="PRY"/>
</dbReference>
<protein>
    <submittedName>
        <fullName evidence="18">E3 ubiquitin-protein ligase TRIM39</fullName>
    </submittedName>
</protein>
<evidence type="ECO:0000259" key="13">
    <source>
        <dbReference type="PROSITE" id="PS50041"/>
    </source>
</evidence>
<evidence type="ECO:0000256" key="10">
    <source>
        <dbReference type="PROSITE-ProRule" id="PRU00024"/>
    </source>
</evidence>
<reference evidence="18 19" key="1">
    <citation type="submission" date="2019-04" db="EMBL/GenBank/DDBJ databases">
        <title>Chromosome genome assembly for Takifugu flavidus.</title>
        <authorList>
            <person name="Xiao S."/>
        </authorList>
    </citation>
    <scope>NUCLEOTIDE SEQUENCE [LARGE SCALE GENOMIC DNA]</scope>
    <source>
        <strain evidence="18">HTHZ2018</strain>
        <tissue evidence="18">Muscle</tissue>
    </source>
</reference>
<accession>A0A5C6N896</accession>
<dbReference type="PROSITE" id="PS50041">
    <property type="entry name" value="C_TYPE_LECTIN_2"/>
    <property type="match status" value="1"/>
</dbReference>
<keyword evidence="19" id="KW-1185">Reference proteome</keyword>
<evidence type="ECO:0000259" key="14">
    <source>
        <dbReference type="PROSITE" id="PS50089"/>
    </source>
</evidence>
<sequence>MAGHRDLRRRRRHLWRPTRPREVTVRGHRRYRHKDQPDPDSPEAPHQSTEPPNHPGQGRQWDSTPSGTLVSAAAQTRQYFFVSTELIWTEAQTFCRNNFTDLATIENTADVGAVLNTTAHNGKAWIGLHDELINSWSWSLENSNFYGAGEANFRNWNISEPDNFNGQEYCVALFGGSPNFGTWGDVNCTVRYRFICYRVPPNAANLKLVQRNETALTLQWDRVKFNVSFILQSGSRKMTILVPYGNGPISYTVSSLTPGTQYTFILFSVLDHITSSGVNITAVTAPLNTDSFSLTGQDETSISLQWNKVNDHSFILQFYGAQIYILPLDGPGPVNYTVFGLRAGTEYIFMLFTEVSGVTSTGVNLTAVTAPLNTDSFSLTGQNETSISLQWNKVNNHSFILQFNGSVITFFHLMDLDQAETEYIFMLFTEVSGVTSTGVNLTAVTAPLNTDSFSLTGQNETSISLQWNKVNNHSFILQFNGSVINVLPPDGPGPVNYTVSGLRAGTEYIFMLFTEVSGVTSTGVNLTAVTAPLNTDSFSLTGQNETSISLQWNKVNNHSFILQFNGSVINVLPPDGPGPVNYTVSGLRAGTEYIFMLFTEVSGVTSTGVNLTAVTAPLNTDSFSLTGQNETSISLQWNKVNNHSFILQFNGSVINVLPPDGPGPVNYTVSGLRAGTEYIFMLFTVVSGVTSTGVNLTAVTAPLNTDSFSLTGQNETSISLQWNKVNNHSFILQFNGSVINVLPPDGPGPVNYTVSGLRAETEYIFMLFTEVNGVTSTGVNLTAVTAPLNTDSFSLTGQNETSISLQWNKVNNHSFILQFNGSVINVLPPDGPGPVNYTVSGLRAGTEYIFMLFTEVNGVTSTGVNLTAVTAPLNTDSFSLTGQNETSISLQWNKVNNHSFILQFNGSVINVLPPDGPGPVNYTVSGLRAETEYIFMLFTVVNGVTSTGVNLTAVTAPLNTDSFSLTGQNETSISLQWNKVNNHSFILQFYGSVINVLPPDGPGPVNYTVSGLRAGTEYIFMLFTEVSGVTSTGVNLTAVTAPLNTDSFSLTGQNETSISLQWNKVNNHSFILQFNGSVINVLPPDGPGPVNYTVSGLRAETEYIFMLFTVVNGVTSTGVNLTAVTAPLNTDSFSLTGQNETSISLQWNKVNNHSFILQFNGSVINVLPPDGPGPVNYTVSGLRAGTEYIFMLFTEVSGVTSTGVNLTAVTAPLNTDSFSLTGQNETSISLQWNKVNNHSFILQFNGSVINVLPPDGPGPVNYTVSGLRAETEYIFMLFTVVNGVTSTGVNLTAVTAPLNTDSFSLTGQNETSISLQWNKVNNHSFILQFNGSVINVLPPDGPGPVNYTVSGLRAGTEYIFMLFTEVSGVTSTGVNLTAVTAPLNTDSFSLTGQNETSISLQWNKVNNHSFILQFNGSVINVLPPDGPGPVNYTVSGLRAETEYIFMLFTVVSGVTSTGVNLTAVTAPLNTDSFSLTGQNETSISLQWNKVNNHSFILQFNGSVINVLPPDGPGPVNYTVSGLRAGTEYIFMLFTEVSGVTSTGVNLTAVTAPLNTDSFSLTGQNETSISLQWNKVNNHSFILQFNGSVINVLPPDGPGPVNYTVSGLRAETEYIFMLFTVVNGVTSTGVNLTAVTAPLNTDSFSLTGQNETSISLQWNKVNNHSFILQFNGSVINVLPPDGPGPVNYTVSGLRAGTEYIFMLFTEVSGVTSTGVNLTAVTAPLNTDSFSLTGQNETSISLQWNKVNNHSFILQFNGSVINVLPPDGPGPVNYTVSGLRAETEYIFMLFTVVNGVTSTGVNLTAVTAPLNTDSFSLTGQNETSISLQWNKVNNHSFILQFNGSVINVLPPDGPGPVNYTVSGLRAGTEYIFMLFTEVSGVTSTGVNLTAVTAPLNTDSFSLTGQNETSISLQWNKVNNHSFILQFNGSVINVLPPDGPGPVNYTVSGLRAETEYIFMLFTVVSGVTSTGVNLTAVTAPLNTDSFSLTGQNETSISLQWNKVNNHSFILQFNGSVITFFHLMDLDQAETEYIFMLFTVVNGVTSTGVNLTAVTAPLNTDSFSLTGQNETSISLQWNKVNNHSFILQFNGSVINVLPPDGPGPVNYTVSGLRAETEYIFTLFTVVNGVTSTGAVLRVSSGYVVGLNVRLKSLVQLSNTDIENILEKVMSSAVLLSEVQFQCFICQNVFCEPVSIPCGHSFCFSCITSHWENASVSCPKCQTVFDGRPELCENSFAKEMSEKIRLRRQNASLSLAKSFVYCDVCTGKRSKAVKSCLACLASYCESHLEPHLRVATLKIHKLTKPVAMLEKRMCKRHQRLLELFCRSDQKCVCLLCTESEHRGHHTVPVERESQGKKIQMKRIQDDVQQMIQERMQKVREIKHCVELSKENSRRDTMESLEVFAALMRSMERIETELVQMIQRKQAAAEQRAERLIAELELEITELERKRCEMEQLSDTEDHLHLLQKLHRQADRNIKTTLVDLSPIEGKTANPWLVLSEDGKQVWDGNLKQILVDIPERFNMAPCVLGTKGFTTGRHYWEVDVGEKTSWDLGVARQSVDRKGVVTLSPEDGYWTVCLRNGSEYRACAGEAELLRLPRKPKIIGVFLDFEDGTVSFYDADAKSHMYSFTDYQFREAMFPFFNPDISESGTNKSPLTIRAVSGDENLDDFTI</sequence>
<evidence type="ECO:0000256" key="7">
    <source>
        <dbReference type="ARBA" id="ARBA00023054"/>
    </source>
</evidence>
<dbReference type="Gene3D" id="3.10.100.10">
    <property type="entry name" value="Mannose-Binding Protein A, subunit A"/>
    <property type="match status" value="1"/>
</dbReference>
<dbReference type="Pfam" id="PF25600">
    <property type="entry name" value="TRIM_CC"/>
    <property type="match status" value="1"/>
</dbReference>
<dbReference type="InterPro" id="IPR003877">
    <property type="entry name" value="SPRY_dom"/>
</dbReference>
<dbReference type="Gene3D" id="2.60.40.10">
    <property type="entry name" value="Immunoglobulins"/>
    <property type="match status" value="16"/>
</dbReference>
<feature type="domain" description="B30.2/SPRY" evidence="16">
    <location>
        <begin position="2459"/>
        <end position="2657"/>
    </location>
</feature>
<feature type="compositionally biased region" description="Basic residues" evidence="12">
    <location>
        <begin position="1"/>
        <end position="18"/>
    </location>
</feature>
<dbReference type="SUPFAM" id="SSF49265">
    <property type="entry name" value="Fibronectin type III"/>
    <property type="match status" value="12"/>
</dbReference>
<dbReference type="Gene3D" id="4.10.830.40">
    <property type="match status" value="1"/>
</dbReference>
<dbReference type="SUPFAM" id="SSF57845">
    <property type="entry name" value="B-box zinc-binding domain"/>
    <property type="match status" value="1"/>
</dbReference>
<evidence type="ECO:0000256" key="8">
    <source>
        <dbReference type="ARBA" id="ARBA00023157"/>
    </source>
</evidence>
<dbReference type="Pfam" id="PF13765">
    <property type="entry name" value="PRY"/>
    <property type="match status" value="1"/>
</dbReference>
<keyword evidence="3" id="KW-0479">Metal-binding</keyword>
<organism evidence="18 19">
    <name type="scientific">Takifugu flavidus</name>
    <name type="common">sansaifugu</name>
    <dbReference type="NCBI Taxonomy" id="433684"/>
    <lineage>
        <taxon>Eukaryota</taxon>
        <taxon>Metazoa</taxon>
        <taxon>Chordata</taxon>
        <taxon>Craniata</taxon>
        <taxon>Vertebrata</taxon>
        <taxon>Euteleostomi</taxon>
        <taxon>Actinopterygii</taxon>
        <taxon>Neopterygii</taxon>
        <taxon>Teleostei</taxon>
        <taxon>Neoteleostei</taxon>
        <taxon>Acanthomorphata</taxon>
        <taxon>Eupercaria</taxon>
        <taxon>Tetraodontiformes</taxon>
        <taxon>Tetradontoidea</taxon>
        <taxon>Tetraodontidae</taxon>
        <taxon>Takifugu</taxon>
    </lineage>
</organism>
<dbReference type="InterPro" id="IPR001870">
    <property type="entry name" value="B30.2/SPRY"/>
</dbReference>
<dbReference type="GO" id="GO:0008270">
    <property type="term" value="F:zinc ion binding"/>
    <property type="evidence" value="ECO:0007669"/>
    <property type="project" value="UniProtKB-KW"/>
</dbReference>
<dbReference type="SMART" id="SM00449">
    <property type="entry name" value="SPRY"/>
    <property type="match status" value="1"/>
</dbReference>
<dbReference type="InterPro" id="IPR016187">
    <property type="entry name" value="CTDL_fold"/>
</dbReference>